<dbReference type="PANTHER" id="PTHR37542">
    <property type="entry name" value="HELO DOMAIN-CONTAINING PROTEIN-RELATED"/>
    <property type="match status" value="1"/>
</dbReference>
<reference evidence="2" key="1">
    <citation type="submission" date="2020-02" db="EMBL/GenBank/DDBJ databases">
        <authorList>
            <person name="Palmer J.M."/>
        </authorList>
    </citation>
    <scope>NUCLEOTIDE SEQUENCE</scope>
    <source>
        <strain evidence="2">EPUS1.4</strain>
        <tissue evidence="2">Thallus</tissue>
    </source>
</reference>
<comment type="caution">
    <text evidence="2">The sequence shown here is derived from an EMBL/GenBank/DDBJ whole genome shotgun (WGS) entry which is preliminary data.</text>
</comment>
<dbReference type="Proteomes" id="UP000606974">
    <property type="component" value="Unassembled WGS sequence"/>
</dbReference>
<name>A0A8H7AVY0_9EURO</name>
<protein>
    <recommendedName>
        <fullName evidence="1">Prion-inhibition and propagation HeLo domain-containing protein</fullName>
    </recommendedName>
</protein>
<evidence type="ECO:0000313" key="2">
    <source>
        <dbReference type="EMBL" id="KAF7512120.1"/>
    </source>
</evidence>
<feature type="domain" description="Prion-inhibition and propagation HeLo" evidence="1">
    <location>
        <begin position="7"/>
        <end position="210"/>
    </location>
</feature>
<dbReference type="OrthoDB" id="1911848at2759"/>
<proteinExistence type="predicted"/>
<evidence type="ECO:0000313" key="3">
    <source>
        <dbReference type="Proteomes" id="UP000606974"/>
    </source>
</evidence>
<dbReference type="PANTHER" id="PTHR37542:SF1">
    <property type="entry name" value="PRION-INHIBITION AND PROPAGATION HELO DOMAIN-CONTAINING PROTEIN"/>
    <property type="match status" value="1"/>
</dbReference>
<organism evidence="2 3">
    <name type="scientific">Endocarpon pusillum</name>
    <dbReference type="NCBI Taxonomy" id="364733"/>
    <lineage>
        <taxon>Eukaryota</taxon>
        <taxon>Fungi</taxon>
        <taxon>Dikarya</taxon>
        <taxon>Ascomycota</taxon>
        <taxon>Pezizomycotina</taxon>
        <taxon>Eurotiomycetes</taxon>
        <taxon>Chaetothyriomycetidae</taxon>
        <taxon>Verrucariales</taxon>
        <taxon>Verrucariaceae</taxon>
        <taxon>Endocarpon</taxon>
    </lineage>
</organism>
<dbReference type="AlphaFoldDB" id="A0A8H7AVY0"/>
<dbReference type="InterPro" id="IPR029498">
    <property type="entry name" value="HeLo_dom"/>
</dbReference>
<dbReference type="InterPro" id="IPR038305">
    <property type="entry name" value="HeLo_sf"/>
</dbReference>
<dbReference type="Gene3D" id="1.20.120.1020">
    <property type="entry name" value="Prion-inhibition and propagation, HeLo domain"/>
    <property type="match status" value="1"/>
</dbReference>
<dbReference type="EMBL" id="JAACFV010000014">
    <property type="protein sequence ID" value="KAF7512120.1"/>
    <property type="molecule type" value="Genomic_DNA"/>
</dbReference>
<gene>
    <name evidence="2" type="ORF">GJ744_002282</name>
</gene>
<keyword evidence="3" id="KW-1185">Reference proteome</keyword>
<evidence type="ECO:0000259" key="1">
    <source>
        <dbReference type="Pfam" id="PF14479"/>
    </source>
</evidence>
<sequence>MDPFSVGLGITSLALQVFAGCIKGYQFYVDVKDVPATYQHLRVRLRIEQARLLNWGQKIGLDEESLEEPSRTLRQNRNLIIEILLEIQALLKSCVVIETKYNSLASHKRTETPETESNEDAFNQRFSKRKDTFLHKTLSVLEKTSEIPRRLQWAAVKKDQFETMIQKLIGYNTSIEALLDSTAIDQLQHMQQQTYLALLQLNTNVIELKEVSMALKVKSATGTDLVQRQIGPLSERSRDGEADIARLADFKATQIQVETQTSEVMLDPVKRASIRLLGTTNEYRSEALFQNRGRSGSSGNISTST</sequence>
<accession>A0A8H7AVY0</accession>
<dbReference type="Pfam" id="PF14479">
    <property type="entry name" value="HeLo"/>
    <property type="match status" value="1"/>
</dbReference>